<dbReference type="Proteomes" id="UP000790377">
    <property type="component" value="Unassembled WGS sequence"/>
</dbReference>
<gene>
    <name evidence="1" type="ORF">BJ138DRAFT_1114345</name>
</gene>
<protein>
    <submittedName>
        <fullName evidence="1">Uncharacterized protein</fullName>
    </submittedName>
</protein>
<evidence type="ECO:0000313" key="1">
    <source>
        <dbReference type="EMBL" id="KAH7910134.1"/>
    </source>
</evidence>
<organism evidence="1 2">
    <name type="scientific">Hygrophoropsis aurantiaca</name>
    <dbReference type="NCBI Taxonomy" id="72124"/>
    <lineage>
        <taxon>Eukaryota</taxon>
        <taxon>Fungi</taxon>
        <taxon>Dikarya</taxon>
        <taxon>Basidiomycota</taxon>
        <taxon>Agaricomycotina</taxon>
        <taxon>Agaricomycetes</taxon>
        <taxon>Agaricomycetidae</taxon>
        <taxon>Boletales</taxon>
        <taxon>Coniophorineae</taxon>
        <taxon>Hygrophoropsidaceae</taxon>
        <taxon>Hygrophoropsis</taxon>
    </lineage>
</organism>
<accession>A0ACB8A9K6</accession>
<evidence type="ECO:0000313" key="2">
    <source>
        <dbReference type="Proteomes" id="UP000790377"/>
    </source>
</evidence>
<reference evidence="1" key="1">
    <citation type="journal article" date="2021" name="New Phytol.">
        <title>Evolutionary innovations through gain and loss of genes in the ectomycorrhizal Boletales.</title>
        <authorList>
            <person name="Wu G."/>
            <person name="Miyauchi S."/>
            <person name="Morin E."/>
            <person name="Kuo A."/>
            <person name="Drula E."/>
            <person name="Varga T."/>
            <person name="Kohler A."/>
            <person name="Feng B."/>
            <person name="Cao Y."/>
            <person name="Lipzen A."/>
            <person name="Daum C."/>
            <person name="Hundley H."/>
            <person name="Pangilinan J."/>
            <person name="Johnson J."/>
            <person name="Barry K."/>
            <person name="LaButti K."/>
            <person name="Ng V."/>
            <person name="Ahrendt S."/>
            <person name="Min B."/>
            <person name="Choi I.G."/>
            <person name="Park H."/>
            <person name="Plett J.M."/>
            <person name="Magnuson J."/>
            <person name="Spatafora J.W."/>
            <person name="Nagy L.G."/>
            <person name="Henrissat B."/>
            <person name="Grigoriev I.V."/>
            <person name="Yang Z.L."/>
            <person name="Xu J."/>
            <person name="Martin F.M."/>
        </authorList>
    </citation>
    <scope>NUCLEOTIDE SEQUENCE</scope>
    <source>
        <strain evidence="1">ATCC 28755</strain>
    </source>
</reference>
<comment type="caution">
    <text evidence="1">The sequence shown here is derived from an EMBL/GenBank/DDBJ whole genome shotgun (WGS) entry which is preliminary data.</text>
</comment>
<proteinExistence type="predicted"/>
<keyword evidence="2" id="KW-1185">Reference proteome</keyword>
<dbReference type="EMBL" id="MU267725">
    <property type="protein sequence ID" value="KAH7910134.1"/>
    <property type="molecule type" value="Genomic_DNA"/>
</dbReference>
<sequence length="1584" mass="177005">MIGHCRLVGDGTGIPAPLEVYDTDDEDMGGTSDLAKWIGQGKDWNCALPTAIYQACRRASRVPDAAIRTLLPSPSISVADALEFKFIHPTPSPAPPEYSMSDRPNVLTDNPDAVEFSNTLLNLCRDAFSEALPHVSSLRRQFRNHWLSGARSIIIPRAPAFRFPLWVEALLSDLERASHKHQKWTQASFWLQGKLSATQDSVLIDVIEACRIRFHAIAWDTPVPSLDGSSLSPHDLATFLSNDWLNDDMLDAGSAYIMRNLTPGLRVRIMGCHFMDYLRSERDRAQNIDYIPSHPIQHSALITAIRNGDIDILEVPVNPGRNHWAGIRVDLTRCSFSYRDGLNPHATASTTDLELLSWYLQLSENANLKRLSFPFSSSTISTPRQINGHSCGIVYLSSLAADYLGHPAWTQSGSAMGRIKWFLRLSEPLIHDSDILFSATTGHLKLIDTDSATLSQQDTSHPDLPTTPSILTTLSGPLIELSPLRKRAYTAVSVDSEDHGLDHNIDHRSLQVRTGDGSAPDSSWSRQKALKKRATEPSFISHPGRFQSFRNKVLCDEPNAEFNNKDPRSVFCPACAVWIKMRVLYDCKRWKEHRSSSKCLQNRSTRLKSKSLFSFLTPIPKSSPSRAISCPVPPLLSHLCGGLPREEDPKIDAYFLRSSASGGGAPARLQITYELFPDRDKGDCTWANLSRAQQKMVLTREHALYKWRNDRNVGAVFSTRCNGTAILLASGDVPLPCANCQALRKLHTFQNILNRKMPDEENMKFVPKGYRCHDLGTIYLKYKGVRKLIEDNDGQTPWLRFAKGAAAGVYKSQSVLLGMVEAMVKKSERALQGKSLRNMQYTEGFDSFCSLLASTSTRAYKTFQNQFGGRGIRSMQALRAKMPRFEPGFSENNIREAAASIARLNYHGPLALSWDDTDLEKALTAWQESKDSWVILGATQGPIRVSSVDDIDNVFRKAQLQMAEKLRVWILTIPLPKIPPILIAAVARSSTDTSESLAQMHFKLSEMMHAVGLHAVSAAADGTETERGAQRIIVASAQSVFLYGIPNDVPGCTLEYSIPLFHNRPMVAVQDSKHGAKTAQNQLFSGARLLALGNFPMYYKMLFDITDHPLGPLFRRDVERVDKQDDRAAARLFSAENIEFSLRHFPTRPALSIYLFALGELVDAWQNRNITHATRAQMVMRARFFLMAWRNHVLQHSDHDIHINFISRESYDIFITLCDSLLQLVLVYRKYYPTYPLLPWLHSTEPCEHIFGLLRQLKNDFNYADVLLLERKLRVLMFGAFQHLSTEEQANQLAAGYHHTYFHAPDLNTMALMTWPTDAELRTASGHAFREAEELLSAVGIDARSMLSSYTPPEPPKTKGMPIKKPRHPQTLFELLQLYSVAPLTPTLEDQVETCEMALAADDADKTLSIMNLPDSSPMDEKMIATEVEMHRQAADGAILQMASTSDPLLLVVPSLTALNISSFVKPTTLTLETNNLVVIRQQHQPRSTSKAVRQVARLTNVMHQVQSVSPIDSPSSATDIELSVREALIKRLANLVPDVQNTTSGANRKIRHTGIFAMENSKTSARGMQTATVQNVAALVSNF</sequence>
<name>A0ACB8A9K6_9AGAM</name>